<evidence type="ECO:0000256" key="2">
    <source>
        <dbReference type="ARBA" id="ARBA00022857"/>
    </source>
</evidence>
<comment type="caution">
    <text evidence="5">The sequence shown here is derived from an EMBL/GenBank/DDBJ whole genome shotgun (WGS) entry which is preliminary data.</text>
</comment>
<gene>
    <name evidence="5" type="ORF">M3D15_05540</name>
</gene>
<keyword evidence="3" id="KW-0560">Oxidoreductase</keyword>
<dbReference type="InterPro" id="IPR018170">
    <property type="entry name" value="Aldo/ket_reductase_CS"/>
</dbReference>
<dbReference type="InterPro" id="IPR036812">
    <property type="entry name" value="NAD(P)_OxRdtase_dom_sf"/>
</dbReference>
<evidence type="ECO:0000256" key="3">
    <source>
        <dbReference type="ARBA" id="ARBA00023002"/>
    </source>
</evidence>
<dbReference type="InterPro" id="IPR020471">
    <property type="entry name" value="AKR"/>
</dbReference>
<dbReference type="EMBL" id="JALXSQ010000016">
    <property type="protein sequence ID" value="MCT2042796.1"/>
    <property type="molecule type" value="Genomic_DNA"/>
</dbReference>
<protein>
    <submittedName>
        <fullName evidence="5">Aldo/keto reductase</fullName>
    </submittedName>
</protein>
<proteinExistence type="inferred from homology"/>
<keyword evidence="2" id="KW-0521">NADP</keyword>
<dbReference type="Gene3D" id="3.20.20.100">
    <property type="entry name" value="NADP-dependent oxidoreductase domain"/>
    <property type="match status" value="1"/>
</dbReference>
<organism evidence="5 6">
    <name type="scientific">Pseudoclavibacter albus</name>
    <dbReference type="NCBI Taxonomy" id="272241"/>
    <lineage>
        <taxon>Bacteria</taxon>
        <taxon>Bacillati</taxon>
        <taxon>Actinomycetota</taxon>
        <taxon>Actinomycetes</taxon>
        <taxon>Micrococcales</taxon>
        <taxon>Microbacteriaceae</taxon>
        <taxon>Pseudoclavibacter</taxon>
    </lineage>
</organism>
<dbReference type="PANTHER" id="PTHR43827">
    <property type="entry name" value="2,5-DIKETO-D-GLUCONIC ACID REDUCTASE"/>
    <property type="match status" value="1"/>
</dbReference>
<dbReference type="PIRSF" id="PIRSF000097">
    <property type="entry name" value="AKR"/>
    <property type="match status" value="1"/>
</dbReference>
<dbReference type="PANTHER" id="PTHR43827:SF3">
    <property type="entry name" value="NADP-DEPENDENT OXIDOREDUCTASE DOMAIN-CONTAINING PROTEIN"/>
    <property type="match status" value="1"/>
</dbReference>
<accession>A0ABT2HXD1</accession>
<dbReference type="RefSeq" id="WP_260104193.1">
    <property type="nucleotide sequence ID" value="NZ_JALXSQ010000016.1"/>
</dbReference>
<evidence type="ECO:0000313" key="6">
    <source>
        <dbReference type="Proteomes" id="UP001525379"/>
    </source>
</evidence>
<comment type="similarity">
    <text evidence="1">Belongs to the aldo/keto reductase family.</text>
</comment>
<dbReference type="PROSITE" id="PS00798">
    <property type="entry name" value="ALDOKETO_REDUCTASE_1"/>
    <property type="match status" value="1"/>
</dbReference>
<dbReference type="SUPFAM" id="SSF51430">
    <property type="entry name" value="NAD(P)-linked oxidoreductase"/>
    <property type="match status" value="1"/>
</dbReference>
<dbReference type="InterPro" id="IPR023210">
    <property type="entry name" value="NADP_OxRdtase_dom"/>
</dbReference>
<keyword evidence="6" id="KW-1185">Reference proteome</keyword>
<name>A0ABT2HXD1_9MICO</name>
<dbReference type="PRINTS" id="PR00069">
    <property type="entry name" value="ALDKETRDTASE"/>
</dbReference>
<feature type="domain" description="NADP-dependent oxidoreductase" evidence="4">
    <location>
        <begin position="24"/>
        <end position="263"/>
    </location>
</feature>
<evidence type="ECO:0000313" key="5">
    <source>
        <dbReference type="EMBL" id="MCT2042796.1"/>
    </source>
</evidence>
<evidence type="ECO:0000256" key="1">
    <source>
        <dbReference type="ARBA" id="ARBA00007905"/>
    </source>
</evidence>
<sequence length="278" mass="31255">MTKIPDMMLHDGNTIPQLGVGVFKVAPEETERVVTDALEIGYRHIDTARIYGNEEGVGKAIKHSGIARDELFVTTKLWNDDHGAATTRPALEKSLERLGLDHVDLYLIHWPAPEQGLAIPTWEEMIELREAGLATSIGVCNFLPEHLEPLLAATDEAPVVDQIEQHPYLQQPELRRLLERNEIRTEAWAPIGQANEALLAERAIVDAANAHGKTPAQTILRWHIQRGTIIFPKSTHKERLQENLELFGFELTNEEMDAITALDKGEEGRLFTHPRDLN</sequence>
<dbReference type="Pfam" id="PF00248">
    <property type="entry name" value="Aldo_ket_red"/>
    <property type="match status" value="1"/>
</dbReference>
<reference evidence="5 6" key="1">
    <citation type="submission" date="2022-04" db="EMBL/GenBank/DDBJ databases">
        <title>Human microbiome associated bacterial genomes.</title>
        <authorList>
            <person name="Sandstrom S."/>
            <person name="Salamzade R."/>
            <person name="Kalan L.R."/>
        </authorList>
    </citation>
    <scope>NUCLEOTIDE SEQUENCE [LARGE SCALE GENOMIC DNA]</scope>
    <source>
        <strain evidence="6">p3-SID1799</strain>
    </source>
</reference>
<evidence type="ECO:0000259" key="4">
    <source>
        <dbReference type="Pfam" id="PF00248"/>
    </source>
</evidence>
<dbReference type="Proteomes" id="UP001525379">
    <property type="component" value="Unassembled WGS sequence"/>
</dbReference>